<dbReference type="PROSITE" id="PS00893">
    <property type="entry name" value="NUDIX_BOX"/>
    <property type="match status" value="1"/>
</dbReference>
<dbReference type="RefSeq" id="WP_213172658.1">
    <property type="nucleotide sequence ID" value="NZ_CP070496.1"/>
</dbReference>
<evidence type="ECO:0000256" key="2">
    <source>
        <dbReference type="ARBA" id="ARBA00005582"/>
    </source>
</evidence>
<dbReference type="InterPro" id="IPR000086">
    <property type="entry name" value="NUDIX_hydrolase_dom"/>
</dbReference>
<dbReference type="Gene3D" id="3.90.79.10">
    <property type="entry name" value="Nucleoside Triphosphate Pyrophosphohydrolase"/>
    <property type="match status" value="1"/>
</dbReference>
<comment type="cofactor">
    <cofactor evidence="1">
        <name>Mg(2+)</name>
        <dbReference type="ChEBI" id="CHEBI:18420"/>
    </cofactor>
</comment>
<evidence type="ECO:0000256" key="3">
    <source>
        <dbReference type="ARBA" id="ARBA00022801"/>
    </source>
</evidence>
<dbReference type="SUPFAM" id="SSF55811">
    <property type="entry name" value="Nudix"/>
    <property type="match status" value="1"/>
</dbReference>
<reference evidence="7" key="1">
    <citation type="submission" date="2021-02" db="EMBL/GenBank/DDBJ databases">
        <title>Natronoglycomyces albus gen. nov., sp. nov, a haloalkaliphilic actinobacterium from a soda solonchak soil.</title>
        <authorList>
            <person name="Sorokin D.Y."/>
            <person name="Khijniak T.V."/>
            <person name="Zakharycheva A.P."/>
            <person name="Boueva O.V."/>
            <person name="Ariskina E.V."/>
            <person name="Hahnke R.L."/>
            <person name="Bunk B."/>
            <person name="Sproer C."/>
            <person name="Schumann P."/>
            <person name="Evtushenko L.I."/>
            <person name="Kublanov I.V."/>
        </authorList>
    </citation>
    <scope>NUCLEOTIDE SEQUENCE</scope>
    <source>
        <strain evidence="7">DSM 106290</strain>
    </source>
</reference>
<comment type="similarity">
    <text evidence="2 5">Belongs to the Nudix hydrolase family.</text>
</comment>
<dbReference type="PANTHER" id="PTHR43046:SF12">
    <property type="entry name" value="GDP-MANNOSE MANNOSYL HYDROLASE"/>
    <property type="match status" value="1"/>
</dbReference>
<evidence type="ECO:0000256" key="1">
    <source>
        <dbReference type="ARBA" id="ARBA00001946"/>
    </source>
</evidence>
<keyword evidence="8" id="KW-1185">Reference proteome</keyword>
<dbReference type="Proteomes" id="UP000662939">
    <property type="component" value="Chromosome"/>
</dbReference>
<gene>
    <name evidence="7" type="ORF">JQS30_07060</name>
</gene>
<dbReference type="InterPro" id="IPR020084">
    <property type="entry name" value="NUDIX_hydrolase_CS"/>
</dbReference>
<keyword evidence="4" id="KW-0460">Magnesium</keyword>
<accession>A0A895XNE9</accession>
<evidence type="ECO:0000256" key="5">
    <source>
        <dbReference type="RuleBase" id="RU003476"/>
    </source>
</evidence>
<dbReference type="AlphaFoldDB" id="A0A895XNE9"/>
<evidence type="ECO:0000313" key="8">
    <source>
        <dbReference type="Proteomes" id="UP000662939"/>
    </source>
</evidence>
<evidence type="ECO:0000313" key="7">
    <source>
        <dbReference type="EMBL" id="QSB06647.1"/>
    </source>
</evidence>
<evidence type="ECO:0000256" key="4">
    <source>
        <dbReference type="ARBA" id="ARBA00022842"/>
    </source>
</evidence>
<proteinExistence type="inferred from homology"/>
<keyword evidence="3 5" id="KW-0378">Hydrolase</keyword>
<dbReference type="EMBL" id="CP070496">
    <property type="protein sequence ID" value="QSB06647.1"/>
    <property type="molecule type" value="Genomic_DNA"/>
</dbReference>
<name>A0A895XNE9_9ACTN</name>
<feature type="domain" description="Nudix hydrolase" evidence="6">
    <location>
        <begin position="16"/>
        <end position="148"/>
    </location>
</feature>
<dbReference type="InterPro" id="IPR020476">
    <property type="entry name" value="Nudix_hydrolase"/>
</dbReference>
<dbReference type="KEGG" id="nav:JQS30_07060"/>
<dbReference type="Pfam" id="PF00293">
    <property type="entry name" value="NUDIX"/>
    <property type="match status" value="1"/>
</dbReference>
<sequence length="162" mass="17763">MSHASLSTTDYLKGIPRKRSASLAMFTDGVGRVLLVEPTYKDVWEVPGGAVELNESPRDAAAREVKEELGLVIQTGRLLAVDCPPVEGSTEGLIFVYNGGHLTKEQASGIALATQELRSWQWCTIEQARERMRPLVARRIEATLSAQATNALVELENGYPIR</sequence>
<protein>
    <submittedName>
        <fullName evidence="7">NUDIX hydrolase</fullName>
    </submittedName>
</protein>
<dbReference type="PANTHER" id="PTHR43046">
    <property type="entry name" value="GDP-MANNOSE MANNOSYL HYDROLASE"/>
    <property type="match status" value="1"/>
</dbReference>
<dbReference type="GO" id="GO:0016787">
    <property type="term" value="F:hydrolase activity"/>
    <property type="evidence" value="ECO:0007669"/>
    <property type="project" value="UniProtKB-KW"/>
</dbReference>
<dbReference type="InterPro" id="IPR015797">
    <property type="entry name" value="NUDIX_hydrolase-like_dom_sf"/>
</dbReference>
<dbReference type="CDD" id="cd18876">
    <property type="entry name" value="NUDIX_Hydrolase"/>
    <property type="match status" value="1"/>
</dbReference>
<organism evidence="7 8">
    <name type="scientific">Natronoglycomyces albus</name>
    <dbReference type="NCBI Taxonomy" id="2811108"/>
    <lineage>
        <taxon>Bacteria</taxon>
        <taxon>Bacillati</taxon>
        <taxon>Actinomycetota</taxon>
        <taxon>Actinomycetes</taxon>
        <taxon>Glycomycetales</taxon>
        <taxon>Glycomycetaceae</taxon>
        <taxon>Natronoglycomyces</taxon>
    </lineage>
</organism>
<evidence type="ECO:0000259" key="6">
    <source>
        <dbReference type="PROSITE" id="PS51462"/>
    </source>
</evidence>
<dbReference type="PROSITE" id="PS51462">
    <property type="entry name" value="NUDIX"/>
    <property type="match status" value="1"/>
</dbReference>
<dbReference type="PRINTS" id="PR00502">
    <property type="entry name" value="NUDIXFAMILY"/>
</dbReference>